<feature type="transmembrane region" description="Helical" evidence="1">
    <location>
        <begin position="64"/>
        <end position="83"/>
    </location>
</feature>
<dbReference type="PATRIC" id="fig|445710.3.peg.2945"/>
<organism evidence="2 3">
    <name type="scientific">Dyella thiooxydans</name>
    <dbReference type="NCBI Taxonomy" id="445710"/>
    <lineage>
        <taxon>Bacteria</taxon>
        <taxon>Pseudomonadati</taxon>
        <taxon>Pseudomonadota</taxon>
        <taxon>Gammaproteobacteria</taxon>
        <taxon>Lysobacterales</taxon>
        <taxon>Rhodanobacteraceae</taxon>
        <taxon>Dyella</taxon>
    </lineage>
</organism>
<keyword evidence="1" id="KW-0812">Transmembrane</keyword>
<dbReference type="STRING" id="445710.ATSB10_29500"/>
<evidence type="ECO:0000256" key="1">
    <source>
        <dbReference type="SAM" id="Phobius"/>
    </source>
</evidence>
<evidence type="ECO:0000313" key="3">
    <source>
        <dbReference type="Proteomes" id="UP000077255"/>
    </source>
</evidence>
<dbReference type="EMBL" id="CP014841">
    <property type="protein sequence ID" value="AND70404.1"/>
    <property type="molecule type" value="Genomic_DNA"/>
</dbReference>
<dbReference type="OrthoDB" id="10001082at2"/>
<accession>A0A160N3Z0</accession>
<protein>
    <submittedName>
        <fullName evidence="2">Uncharacterized protein</fullName>
    </submittedName>
</protein>
<keyword evidence="1" id="KW-0472">Membrane</keyword>
<sequence length="108" mass="12026">MRGPTDPAWLAATYRLRLPVARALIRDHLARQCRRFWLLAFVAGTLWLVDITAAFRLLAMPGMLRGLLLPCALLALGFHVWLVQRAARGAILAEAARLTQDPVARKGE</sequence>
<dbReference type="AlphaFoldDB" id="A0A160N3Z0"/>
<feature type="transmembrane region" description="Helical" evidence="1">
    <location>
        <begin position="36"/>
        <end position="58"/>
    </location>
</feature>
<name>A0A160N3Z0_9GAMM</name>
<keyword evidence="3" id="KW-1185">Reference proteome</keyword>
<gene>
    <name evidence="2" type="ORF">ATSB10_29500</name>
</gene>
<dbReference type="RefSeq" id="WP_157469265.1">
    <property type="nucleotide sequence ID" value="NZ_CP014841.1"/>
</dbReference>
<dbReference type="Proteomes" id="UP000077255">
    <property type="component" value="Chromosome"/>
</dbReference>
<evidence type="ECO:0000313" key="2">
    <source>
        <dbReference type="EMBL" id="AND70404.1"/>
    </source>
</evidence>
<reference evidence="2 3" key="1">
    <citation type="submission" date="2016-02" db="EMBL/GenBank/DDBJ databases">
        <title>Complete genome sequencing and analysis of ATSB10, Dyella thiooxydans isolated from rhizosphere soil of sunflower (Helianthus annuus L.).</title>
        <authorList>
            <person name="Lee Y."/>
            <person name="Hwangbo K."/>
            <person name="Chung H."/>
            <person name="Yoo J."/>
            <person name="Kim K.Y."/>
            <person name="Sa T.M."/>
            <person name="Um Y."/>
            <person name="Madhaiyan M."/>
        </authorList>
    </citation>
    <scope>NUCLEOTIDE SEQUENCE [LARGE SCALE GENOMIC DNA]</scope>
    <source>
        <strain evidence="2 3">ATSB10</strain>
    </source>
</reference>
<dbReference type="KEGG" id="dtx:ATSB10_29500"/>
<proteinExistence type="predicted"/>
<keyword evidence="1" id="KW-1133">Transmembrane helix</keyword>